<keyword evidence="4" id="KW-1185">Reference proteome</keyword>
<name>A0A4Y7PRG4_9AGAM</name>
<dbReference type="OrthoDB" id="2013972at2759"/>
<proteinExistence type="predicted"/>
<accession>A0A4Y7PRG4</accession>
<dbReference type="EMBL" id="ML170218">
    <property type="protein sequence ID" value="TDL17678.1"/>
    <property type="molecule type" value="Genomic_DNA"/>
</dbReference>
<dbReference type="Gene3D" id="3.40.50.150">
    <property type="entry name" value="Vaccinia Virus protein VP39"/>
    <property type="match status" value="1"/>
</dbReference>
<feature type="domain" description="Methyltransferase" evidence="2">
    <location>
        <begin position="152"/>
        <end position="211"/>
    </location>
</feature>
<feature type="compositionally biased region" description="Polar residues" evidence="1">
    <location>
        <begin position="53"/>
        <end position="69"/>
    </location>
</feature>
<sequence>MDPGEENDELDLMIYGLGSNHVSGQSRPCGDSQSASSTTESESFVTISSTSSDIANSEFRNPPGMSTTIPGVAIPTDNNEARHVNEEYFIMKKFVGKSYWGPLDKVLAPQDGRTLRGLDAVSLGPWLGDMAEQFPHVKWHGVQLVPSRHPHSDNIVFEVYDVNEGLRGTEGSFDLIHSRLTGTYTKDCKHFINEIRRLLRPGGLFMAADYKPQFYTAEGSIPREELHFTTKIVDLVRSGTFAQGVNPDEFPVTAKQLADMGGFEDIHEREIIIPVGPWHPDQQEIGELFRDHTNFTGMSLKPILRNLGMPETEINDICNGFAKEVWDPKAKLYMRYIAVYAFKTTEKPAS</sequence>
<feature type="compositionally biased region" description="Low complexity" evidence="1">
    <location>
        <begin position="32"/>
        <end position="52"/>
    </location>
</feature>
<evidence type="ECO:0000256" key="1">
    <source>
        <dbReference type="SAM" id="MobiDB-lite"/>
    </source>
</evidence>
<dbReference type="STRING" id="50990.A0A4Y7PRG4"/>
<dbReference type="VEuPathDB" id="FungiDB:BD410DRAFT_843472"/>
<dbReference type="AlphaFoldDB" id="A0A4Y7PRG4"/>
<reference evidence="3 4" key="1">
    <citation type="submission" date="2018-06" db="EMBL/GenBank/DDBJ databases">
        <title>A transcriptomic atlas of mushroom development highlights an independent origin of complex multicellularity.</title>
        <authorList>
            <consortium name="DOE Joint Genome Institute"/>
            <person name="Krizsan K."/>
            <person name="Almasi E."/>
            <person name="Merenyi Z."/>
            <person name="Sahu N."/>
            <person name="Viragh M."/>
            <person name="Koszo T."/>
            <person name="Mondo S."/>
            <person name="Kiss B."/>
            <person name="Balint B."/>
            <person name="Kues U."/>
            <person name="Barry K."/>
            <person name="Hegedus J.C."/>
            <person name="Henrissat B."/>
            <person name="Johnson J."/>
            <person name="Lipzen A."/>
            <person name="Ohm R."/>
            <person name="Nagy I."/>
            <person name="Pangilinan J."/>
            <person name="Yan J."/>
            <person name="Xiong Y."/>
            <person name="Grigoriev I.V."/>
            <person name="Hibbett D.S."/>
            <person name="Nagy L.G."/>
        </authorList>
    </citation>
    <scope>NUCLEOTIDE SEQUENCE [LARGE SCALE GENOMIC DNA]</scope>
    <source>
        <strain evidence="3 4">SZMC22713</strain>
    </source>
</reference>
<dbReference type="InterPro" id="IPR029063">
    <property type="entry name" value="SAM-dependent_MTases_sf"/>
</dbReference>
<feature type="region of interest" description="Disordered" evidence="1">
    <location>
        <begin position="21"/>
        <end position="74"/>
    </location>
</feature>
<dbReference type="Proteomes" id="UP000294933">
    <property type="component" value="Unassembled WGS sequence"/>
</dbReference>
<dbReference type="CDD" id="cd02440">
    <property type="entry name" value="AdoMet_MTases"/>
    <property type="match status" value="1"/>
</dbReference>
<evidence type="ECO:0000313" key="4">
    <source>
        <dbReference type="Proteomes" id="UP000294933"/>
    </source>
</evidence>
<gene>
    <name evidence="3" type="ORF">BD410DRAFT_843472</name>
</gene>
<dbReference type="SUPFAM" id="SSF53335">
    <property type="entry name" value="S-adenosyl-L-methionine-dependent methyltransferases"/>
    <property type="match status" value="1"/>
</dbReference>
<protein>
    <recommendedName>
        <fullName evidence="2">Methyltransferase domain-containing protein</fullName>
    </recommendedName>
</protein>
<dbReference type="InterPro" id="IPR025714">
    <property type="entry name" value="Methyltranfer_dom"/>
</dbReference>
<evidence type="ECO:0000259" key="2">
    <source>
        <dbReference type="Pfam" id="PF13847"/>
    </source>
</evidence>
<organism evidence="3 4">
    <name type="scientific">Rickenella mellea</name>
    <dbReference type="NCBI Taxonomy" id="50990"/>
    <lineage>
        <taxon>Eukaryota</taxon>
        <taxon>Fungi</taxon>
        <taxon>Dikarya</taxon>
        <taxon>Basidiomycota</taxon>
        <taxon>Agaricomycotina</taxon>
        <taxon>Agaricomycetes</taxon>
        <taxon>Hymenochaetales</taxon>
        <taxon>Rickenellaceae</taxon>
        <taxon>Rickenella</taxon>
    </lineage>
</organism>
<evidence type="ECO:0000313" key="3">
    <source>
        <dbReference type="EMBL" id="TDL17678.1"/>
    </source>
</evidence>
<dbReference type="Pfam" id="PF13847">
    <property type="entry name" value="Methyltransf_31"/>
    <property type="match status" value="1"/>
</dbReference>